<evidence type="ECO:0000313" key="2">
    <source>
        <dbReference type="Proteomes" id="UP001234202"/>
    </source>
</evidence>
<proteinExistence type="predicted"/>
<protein>
    <submittedName>
        <fullName evidence="1">Uncharacterized protein</fullName>
    </submittedName>
</protein>
<keyword evidence="2" id="KW-1185">Reference proteome</keyword>
<name>A0ACC2WXQ4_9TREE</name>
<accession>A0ACC2WXQ4</accession>
<dbReference type="Proteomes" id="UP001234202">
    <property type="component" value="Unassembled WGS sequence"/>
</dbReference>
<gene>
    <name evidence="1" type="ORF">QFC24_006730</name>
</gene>
<sequence length="221" mass="25044">MLVAALTPLTVLLGGFLLDRRLTLLQQEQWGRQKVIERRIKAYDELAPQLNELYCYFCYVGTWKKLDPPQVVEMKRQLDRNAYISAPLFDESFLPKYNLLLEKCFATFGSWPDDAKLRVFSDRRVLAAGTAWQTQWNRCFTSPSEFVDPHQVQAAYVQVMHYLAHAIGIHEVSSQQLGSTPIHSLEETDSPRDLQKGIVSDIGQAGSASTITPYHGPEAVT</sequence>
<comment type="caution">
    <text evidence="1">The sequence shown here is derived from an EMBL/GenBank/DDBJ whole genome shotgun (WGS) entry which is preliminary data.</text>
</comment>
<organism evidence="1 2">
    <name type="scientific">Naganishia onofrii</name>
    <dbReference type="NCBI Taxonomy" id="1851511"/>
    <lineage>
        <taxon>Eukaryota</taxon>
        <taxon>Fungi</taxon>
        <taxon>Dikarya</taxon>
        <taxon>Basidiomycota</taxon>
        <taxon>Agaricomycotina</taxon>
        <taxon>Tremellomycetes</taxon>
        <taxon>Filobasidiales</taxon>
        <taxon>Filobasidiaceae</taxon>
        <taxon>Naganishia</taxon>
    </lineage>
</organism>
<dbReference type="EMBL" id="JASBWV010000036">
    <property type="protein sequence ID" value="KAJ9116558.1"/>
    <property type="molecule type" value="Genomic_DNA"/>
</dbReference>
<reference evidence="1" key="1">
    <citation type="submission" date="2023-04" db="EMBL/GenBank/DDBJ databases">
        <title>Draft Genome sequencing of Naganishia species isolated from polar environments using Oxford Nanopore Technology.</title>
        <authorList>
            <person name="Leo P."/>
            <person name="Venkateswaran K."/>
        </authorList>
    </citation>
    <scope>NUCLEOTIDE SEQUENCE</scope>
    <source>
        <strain evidence="1">DBVPG 5303</strain>
    </source>
</reference>
<evidence type="ECO:0000313" key="1">
    <source>
        <dbReference type="EMBL" id="KAJ9116558.1"/>
    </source>
</evidence>